<feature type="signal peptide" evidence="8">
    <location>
        <begin position="1"/>
        <end position="21"/>
    </location>
</feature>
<dbReference type="InterPro" id="IPR037045">
    <property type="entry name" value="S8pro/Inhibitor_I9_sf"/>
</dbReference>
<sequence length="412" mass="42799">MQFFTRVTALVAAAAPFLVHAAPVAAPPANEVIPGKYIIQLKPDTDVASIAEHHNKVRSIHARNLARRGNDGPGGDPVEREYGFGNFKAYAGSFDEATIEELKTLPEVIEVRSVLTIEQDFIMRTSALVSQTNAPWGLASISSRTAGASSYIYDDSAGKGTFSYVIDTGVRTTHNDFEGRAIWGFNAVRGSPDIDEDGHGSHVAGTVGGAKYGVAKKTTIVGVKVIAADVGSASDVFAGFDWTVNDIVSKKRQNTAVINMSLNSQASTTWDAAITAAWEKGVLVVTAAGNSNDDASKYSPGRSPEVICVGNIESTNKRHGGGGGSSYGKAVDIFAAGTGIVSASHLSDSGTATKTGTSMASPHVAGLVSYLRGLEGPSTAAAVKARVYALGTPNVVTDAMGSTNLLAYNGNK</sequence>
<evidence type="ECO:0000313" key="12">
    <source>
        <dbReference type="Proteomes" id="UP001056012"/>
    </source>
</evidence>
<dbReference type="EMBL" id="CP089275">
    <property type="protein sequence ID" value="USP75589.1"/>
    <property type="molecule type" value="Genomic_DNA"/>
</dbReference>
<accession>A0A9Q8Z661</accession>
<keyword evidence="5 6" id="KW-0720">Serine protease</keyword>
<evidence type="ECO:0000259" key="9">
    <source>
        <dbReference type="Pfam" id="PF00082"/>
    </source>
</evidence>
<dbReference type="VEuPathDB" id="FungiDB:yc1106_02863"/>
<keyword evidence="3 8" id="KW-0732">Signal</keyword>
<dbReference type="InterPro" id="IPR050131">
    <property type="entry name" value="Peptidase_S8_subtilisin-like"/>
</dbReference>
<evidence type="ECO:0000256" key="5">
    <source>
        <dbReference type="ARBA" id="ARBA00022825"/>
    </source>
</evidence>
<evidence type="ECO:0000256" key="8">
    <source>
        <dbReference type="SAM" id="SignalP"/>
    </source>
</evidence>
<dbReference type="GO" id="GO:0006508">
    <property type="term" value="P:proteolysis"/>
    <property type="evidence" value="ECO:0007669"/>
    <property type="project" value="UniProtKB-KW"/>
</dbReference>
<reference evidence="11" key="1">
    <citation type="submission" date="2021-12" db="EMBL/GenBank/DDBJ databases">
        <title>Curvularia clavata genome.</title>
        <authorList>
            <person name="Cao Y."/>
        </authorList>
    </citation>
    <scope>NUCLEOTIDE SEQUENCE</scope>
    <source>
        <strain evidence="11">Yc1106</strain>
    </source>
</reference>
<dbReference type="PROSITE" id="PS00138">
    <property type="entry name" value="SUBTILASE_SER"/>
    <property type="match status" value="1"/>
</dbReference>
<feature type="active site" description="Charge relay system" evidence="6">
    <location>
        <position position="358"/>
    </location>
</feature>
<dbReference type="PROSITE" id="PS51892">
    <property type="entry name" value="SUBTILASE"/>
    <property type="match status" value="1"/>
</dbReference>
<dbReference type="GO" id="GO:0004252">
    <property type="term" value="F:serine-type endopeptidase activity"/>
    <property type="evidence" value="ECO:0007669"/>
    <property type="project" value="UniProtKB-UniRule"/>
</dbReference>
<dbReference type="InterPro" id="IPR036852">
    <property type="entry name" value="Peptidase_S8/S53_dom_sf"/>
</dbReference>
<gene>
    <name evidence="11" type="ORF">yc1106_02863</name>
</gene>
<dbReference type="CDD" id="cd04077">
    <property type="entry name" value="Peptidases_S8_PCSK9_ProteinaseK_like"/>
    <property type="match status" value="1"/>
</dbReference>
<dbReference type="OrthoDB" id="206201at2759"/>
<dbReference type="InterPro" id="IPR022398">
    <property type="entry name" value="Peptidase_S8_His-AS"/>
</dbReference>
<dbReference type="PROSITE" id="PS00136">
    <property type="entry name" value="SUBTILASE_ASP"/>
    <property type="match status" value="1"/>
</dbReference>
<comment type="similarity">
    <text evidence="1 6 7">Belongs to the peptidase S8 family.</text>
</comment>
<keyword evidence="4 6" id="KW-0378">Hydrolase</keyword>
<dbReference type="PROSITE" id="PS00137">
    <property type="entry name" value="SUBTILASE_HIS"/>
    <property type="match status" value="1"/>
</dbReference>
<feature type="domain" description="Inhibitor I9" evidence="10">
    <location>
        <begin position="36"/>
        <end position="111"/>
    </location>
</feature>
<proteinExistence type="inferred from homology"/>
<dbReference type="Pfam" id="PF05922">
    <property type="entry name" value="Inhibitor_I9"/>
    <property type="match status" value="1"/>
</dbReference>
<dbReference type="InterPro" id="IPR023827">
    <property type="entry name" value="Peptidase_S8_Asp-AS"/>
</dbReference>
<dbReference type="SUPFAM" id="SSF52743">
    <property type="entry name" value="Subtilisin-like"/>
    <property type="match status" value="1"/>
</dbReference>
<dbReference type="GO" id="GO:0005576">
    <property type="term" value="C:extracellular region"/>
    <property type="evidence" value="ECO:0007669"/>
    <property type="project" value="UniProtKB-ARBA"/>
</dbReference>
<feature type="active site" description="Charge relay system" evidence="6">
    <location>
        <position position="167"/>
    </location>
</feature>
<feature type="chain" id="PRO_5040338785" evidence="8">
    <location>
        <begin position="22"/>
        <end position="412"/>
    </location>
</feature>
<evidence type="ECO:0000256" key="4">
    <source>
        <dbReference type="ARBA" id="ARBA00022801"/>
    </source>
</evidence>
<keyword evidence="12" id="KW-1185">Reference proteome</keyword>
<evidence type="ECO:0000256" key="7">
    <source>
        <dbReference type="RuleBase" id="RU003355"/>
    </source>
</evidence>
<dbReference type="PANTHER" id="PTHR43806">
    <property type="entry name" value="PEPTIDASE S8"/>
    <property type="match status" value="1"/>
</dbReference>
<dbReference type="Gene3D" id="3.40.50.200">
    <property type="entry name" value="Peptidase S8/S53 domain"/>
    <property type="match status" value="1"/>
</dbReference>
<name>A0A9Q8Z661_CURCL</name>
<dbReference type="InterPro" id="IPR034193">
    <property type="entry name" value="PCSK9_ProteinaseK-like"/>
</dbReference>
<dbReference type="Proteomes" id="UP001056012">
    <property type="component" value="Chromosome 2"/>
</dbReference>
<evidence type="ECO:0000256" key="2">
    <source>
        <dbReference type="ARBA" id="ARBA00022670"/>
    </source>
</evidence>
<protein>
    <submittedName>
        <fullName evidence="11">Alkaline serine protease alp1</fullName>
    </submittedName>
</protein>
<dbReference type="Pfam" id="PF00082">
    <property type="entry name" value="Peptidase_S8"/>
    <property type="match status" value="1"/>
</dbReference>
<dbReference type="Gene3D" id="3.30.70.80">
    <property type="entry name" value="Peptidase S8 propeptide/proteinase inhibitor I9"/>
    <property type="match status" value="1"/>
</dbReference>
<evidence type="ECO:0000256" key="6">
    <source>
        <dbReference type="PROSITE-ProRule" id="PRU01240"/>
    </source>
</evidence>
<keyword evidence="2 6" id="KW-0645">Protease</keyword>
<evidence type="ECO:0000313" key="11">
    <source>
        <dbReference type="EMBL" id="USP75589.1"/>
    </source>
</evidence>
<evidence type="ECO:0000256" key="3">
    <source>
        <dbReference type="ARBA" id="ARBA00022729"/>
    </source>
</evidence>
<dbReference type="InterPro" id="IPR000209">
    <property type="entry name" value="Peptidase_S8/S53_dom"/>
</dbReference>
<dbReference type="PRINTS" id="PR00723">
    <property type="entry name" value="SUBTILISIN"/>
</dbReference>
<feature type="active site" description="Charge relay system" evidence="6">
    <location>
        <position position="199"/>
    </location>
</feature>
<dbReference type="FunFam" id="3.40.50.200:FF:000014">
    <property type="entry name" value="Proteinase K"/>
    <property type="match status" value="1"/>
</dbReference>
<dbReference type="AlphaFoldDB" id="A0A9Q8Z661"/>
<organism evidence="11 12">
    <name type="scientific">Curvularia clavata</name>
    <dbReference type="NCBI Taxonomy" id="95742"/>
    <lineage>
        <taxon>Eukaryota</taxon>
        <taxon>Fungi</taxon>
        <taxon>Dikarya</taxon>
        <taxon>Ascomycota</taxon>
        <taxon>Pezizomycotina</taxon>
        <taxon>Dothideomycetes</taxon>
        <taxon>Pleosporomycetidae</taxon>
        <taxon>Pleosporales</taxon>
        <taxon>Pleosporineae</taxon>
        <taxon>Pleosporaceae</taxon>
        <taxon>Curvularia</taxon>
    </lineage>
</organism>
<evidence type="ECO:0000259" key="10">
    <source>
        <dbReference type="Pfam" id="PF05922"/>
    </source>
</evidence>
<dbReference type="InterPro" id="IPR015500">
    <property type="entry name" value="Peptidase_S8_subtilisin-rel"/>
</dbReference>
<dbReference type="SUPFAM" id="SSF54897">
    <property type="entry name" value="Protease propeptides/inhibitors"/>
    <property type="match status" value="1"/>
</dbReference>
<dbReference type="PANTHER" id="PTHR43806:SF58">
    <property type="entry name" value="ALKALINE PROTEASE 1-RELATED"/>
    <property type="match status" value="1"/>
</dbReference>
<evidence type="ECO:0000256" key="1">
    <source>
        <dbReference type="ARBA" id="ARBA00011073"/>
    </source>
</evidence>
<dbReference type="InterPro" id="IPR023828">
    <property type="entry name" value="Peptidase_S8_Ser-AS"/>
</dbReference>
<feature type="domain" description="Peptidase S8/S53" evidence="9">
    <location>
        <begin position="159"/>
        <end position="385"/>
    </location>
</feature>
<dbReference type="InterPro" id="IPR010259">
    <property type="entry name" value="S8pro/Inhibitor_I9"/>
</dbReference>